<dbReference type="Proteomes" id="UP000774935">
    <property type="component" value="Unassembled WGS sequence"/>
</dbReference>
<dbReference type="CDD" id="cd00063">
    <property type="entry name" value="FN3"/>
    <property type="match status" value="1"/>
</dbReference>
<dbReference type="PANTHER" id="PTHR34677">
    <property type="match status" value="1"/>
</dbReference>
<dbReference type="InterPro" id="IPR013783">
    <property type="entry name" value="Ig-like_fold"/>
</dbReference>
<dbReference type="InterPro" id="IPR036514">
    <property type="entry name" value="SGNH_hydro_sf"/>
</dbReference>
<dbReference type="InterPro" id="IPR001087">
    <property type="entry name" value="GDSL"/>
</dbReference>
<dbReference type="Pfam" id="PF17936">
    <property type="entry name" value="Big_6"/>
    <property type="match status" value="1"/>
</dbReference>
<dbReference type="SUPFAM" id="SSF52266">
    <property type="entry name" value="SGNH hydrolase"/>
    <property type="match status" value="1"/>
</dbReference>
<evidence type="ECO:0000259" key="1">
    <source>
        <dbReference type="PROSITE" id="PS50853"/>
    </source>
</evidence>
<evidence type="ECO:0000313" key="3">
    <source>
        <dbReference type="Proteomes" id="UP000774935"/>
    </source>
</evidence>
<dbReference type="InterPro" id="IPR044048">
    <property type="entry name" value="Big_12"/>
</dbReference>
<dbReference type="EMBL" id="JAHWXQ010000003">
    <property type="protein sequence ID" value="MBW3365969.1"/>
    <property type="molecule type" value="Genomic_DNA"/>
</dbReference>
<dbReference type="PANTHER" id="PTHR34677:SF3">
    <property type="entry name" value="BACTERIAL IG-LIKE DOMAIN-CONTAINING PROTEIN"/>
    <property type="match status" value="1"/>
</dbReference>
<dbReference type="Pfam" id="PF13585">
    <property type="entry name" value="CHU_C"/>
    <property type="match status" value="1"/>
</dbReference>
<dbReference type="InterPro" id="IPR011081">
    <property type="entry name" value="Big_4"/>
</dbReference>
<dbReference type="Pfam" id="PF19077">
    <property type="entry name" value="Big_13"/>
    <property type="match status" value="1"/>
</dbReference>
<organism evidence="2 3">
    <name type="scientific">Pontibacter populi</name>
    <dbReference type="NCBI Taxonomy" id="890055"/>
    <lineage>
        <taxon>Bacteria</taxon>
        <taxon>Pseudomonadati</taxon>
        <taxon>Bacteroidota</taxon>
        <taxon>Cytophagia</taxon>
        <taxon>Cytophagales</taxon>
        <taxon>Hymenobacteraceae</taxon>
        <taxon>Pontibacter</taxon>
    </lineage>
</organism>
<dbReference type="RefSeq" id="WP_199110473.1">
    <property type="nucleotide sequence ID" value="NZ_JAHWXQ010000003.1"/>
</dbReference>
<gene>
    <name evidence="2" type="ORF">KYK27_12985</name>
</gene>
<dbReference type="Pfam" id="PF19078">
    <property type="entry name" value="Big_12"/>
    <property type="match status" value="2"/>
</dbReference>
<evidence type="ECO:0000313" key="2">
    <source>
        <dbReference type="EMBL" id="MBW3365969.1"/>
    </source>
</evidence>
<dbReference type="InterPro" id="IPR044016">
    <property type="entry name" value="Big_13"/>
</dbReference>
<dbReference type="InterPro" id="IPR026341">
    <property type="entry name" value="T9SS_type_B"/>
</dbReference>
<dbReference type="NCBIfam" id="NF033510">
    <property type="entry name" value="Ca_tandemer"/>
    <property type="match status" value="2"/>
</dbReference>
<feature type="domain" description="Fibronectin type-III" evidence="1">
    <location>
        <begin position="39"/>
        <end position="128"/>
    </location>
</feature>
<dbReference type="Pfam" id="PF07532">
    <property type="entry name" value="Big_4"/>
    <property type="match status" value="1"/>
</dbReference>
<dbReference type="InterPro" id="IPR036116">
    <property type="entry name" value="FN3_sf"/>
</dbReference>
<dbReference type="Pfam" id="PF00657">
    <property type="entry name" value="Lipase_GDSL"/>
    <property type="match status" value="1"/>
</dbReference>
<dbReference type="PROSITE" id="PS50853">
    <property type="entry name" value="FN3"/>
    <property type="match status" value="1"/>
</dbReference>
<name>A0ABS6XD99_9BACT</name>
<proteinExistence type="predicted"/>
<keyword evidence="3" id="KW-1185">Reference proteome</keyword>
<dbReference type="NCBIfam" id="TIGR04131">
    <property type="entry name" value="Bac_Flav_CTERM"/>
    <property type="match status" value="1"/>
</dbReference>
<dbReference type="InterPro" id="IPR003961">
    <property type="entry name" value="FN3_dom"/>
</dbReference>
<sequence>MPHPYSKRLFCLFFLFLIVLTTHVTASFAARVTIVALAAPTLQAKASLVGAISLKWTPVANATGYVLEKSNTGDASTFVTLKSFGASETYFRHTGLYYNQKIYYRIKAIGTGEESPYSSVTSATTHAQTKAYKIMPLGDSNTEGGASTVPHDEMASYRARLEQLLDASAIKDNYDFVGSEQSGSKFVNDLDHAGMGGARNEDIVTMLRNGFYTRWYDGKHMGMDNAGNYLATFTPDIVLLHMGTNDINNDGTDNSQVTVNELETILNEIDKYEQSSGKEVTVVLAKIIKSLCIGEDCFKGPNGSKNDVIELYNNKMQALATKRIAAGDRLELVDMADGGIKYEYTYTGGDMADRMHPAMSGYNKMATVWFPVLDKLLNVQPPAQDTEAPETSIATKPAANTNSKSASFTFTSNEQEVTYQVSIDGTAFTTVASPYTINNLADGSHTIKVRAVDQASNFDATPAVYTWTVDTQSPGAPIVLAPEEDALLNKNKPTISGTAEAGALVKVFEGSTQLGAATAAANGSWSFVVGTALTDGDHNLTAKATDAAGNISASSAIRTFTIDTKAPETTIVSGPPATTSSKAAEFNLTSNEPGVAYEASLDGVAFATVSNPVTFNNLADGSHTFSVRAIDAAGNTDASPATHTWTIDATPPAPPVIVAVSEDRGPVNNDKITSDNTLKLTGTSEADATIAITLTGKGTIGTTKANSSGNWEFDYGTTALTAGNYTFTATAADALGNTSASSNAFAVTIDLSAPTVVIAAAETGPVNGPFETSIRFNEAVYGLAVADVVVTNGTISNLKSSDAANYTATITPASDGNITVQLPAAKVTDLAGNSNTVSNAFEMQYDVTRPTIVLSTDAAATINAAFAVTIKLSEPVNGFDVSDVTVTNGTAAALTKVDDKTYTVQITPTAQGEVTVTIGANKTQDAAKNGNEASNSLKRVYDSAAPAGYAVAFGVEQVNITNEHKVPVSITGAETGATYTYTITSSNGGDPVTGAGEAKTATINISDLDLSGLKDGALTVTIYLTDKAGNKGQNATAQVVKATKDIASITATGELKVPFNTDFSEIALPQKVKVKYNTGEEDYLDVTWQKGNYNQLVPGKYTVSGDIKLAANTTNFSNRKGSLIIVVEPNQPPTALNLSISKFKPEAEPGEVLGTFTTEDPDDKTFTYKLIAGEGDDQNAYFFIQGNELHLTSNKGLSGIVDFKIRVQSKDPYNNTIERTFTLTKSVYQPQEKIKLVNTFSPDGDGINDTWTVPELRFYNEVEITVMDRAGVRLYYSTDPEKGWDGKGKNGEVQQGPYFYIIHVKDTGLVQKGVLTVL</sequence>
<dbReference type="Gene3D" id="2.60.40.10">
    <property type="entry name" value="Immunoglobulins"/>
    <property type="match status" value="6"/>
</dbReference>
<accession>A0ABS6XD99</accession>
<comment type="caution">
    <text evidence="2">The sequence shown here is derived from an EMBL/GenBank/DDBJ whole genome shotgun (WGS) entry which is preliminary data.</text>
</comment>
<dbReference type="SUPFAM" id="SSF49265">
    <property type="entry name" value="Fibronectin type III"/>
    <property type="match status" value="1"/>
</dbReference>
<protein>
    <submittedName>
        <fullName evidence="2">Gliding motility-associated C-terminal domain-containing protein</fullName>
    </submittedName>
</protein>
<dbReference type="InterPro" id="IPR041498">
    <property type="entry name" value="Big_6"/>
</dbReference>
<reference evidence="2 3" key="1">
    <citation type="submission" date="2021-07" db="EMBL/GenBank/DDBJ databases">
        <authorList>
            <person name="Kim M.K."/>
        </authorList>
    </citation>
    <scope>NUCLEOTIDE SEQUENCE [LARGE SCALE GENOMIC DNA]</scope>
    <source>
        <strain evidence="2 3">HLY7-15</strain>
    </source>
</reference>
<dbReference type="Gene3D" id="3.40.50.1110">
    <property type="entry name" value="SGNH hydrolase"/>
    <property type="match status" value="1"/>
</dbReference>